<organism evidence="4 5">
    <name type="scientific">Drosophila pseudoobscura pseudoobscura</name>
    <name type="common">Fruit fly</name>
    <dbReference type="NCBI Taxonomy" id="46245"/>
    <lineage>
        <taxon>Eukaryota</taxon>
        <taxon>Metazoa</taxon>
        <taxon>Ecdysozoa</taxon>
        <taxon>Arthropoda</taxon>
        <taxon>Hexapoda</taxon>
        <taxon>Insecta</taxon>
        <taxon>Pterygota</taxon>
        <taxon>Neoptera</taxon>
        <taxon>Endopterygota</taxon>
        <taxon>Diptera</taxon>
        <taxon>Brachycera</taxon>
        <taxon>Muscomorpha</taxon>
        <taxon>Ephydroidea</taxon>
        <taxon>Drosophilidae</taxon>
        <taxon>Drosophila</taxon>
        <taxon>Sophophora</taxon>
    </lineage>
</organism>
<dbReference type="InterPro" id="IPR027417">
    <property type="entry name" value="P-loop_NTPase"/>
</dbReference>
<proteinExistence type="predicted"/>
<dbReference type="FunFam" id="3.40.50.300:FF:001600">
    <property type="entry name" value="RhoU, isoform B"/>
    <property type="match status" value="1"/>
</dbReference>
<dbReference type="FunCoup" id="A0A6I8VJF1">
    <property type="interactions" value="1"/>
</dbReference>
<dbReference type="GO" id="GO:0022412">
    <property type="term" value="P:cellular process involved in reproduction in multicellular organism"/>
    <property type="evidence" value="ECO:0007669"/>
    <property type="project" value="UniProtKB-ARBA"/>
</dbReference>
<feature type="region of interest" description="Disordered" evidence="3">
    <location>
        <begin position="216"/>
        <end position="265"/>
    </location>
</feature>
<dbReference type="GO" id="GO:0003924">
    <property type="term" value="F:GTPase activity"/>
    <property type="evidence" value="ECO:0007669"/>
    <property type="project" value="InterPro"/>
</dbReference>
<keyword evidence="4" id="KW-1185">Reference proteome</keyword>
<reference evidence="5" key="1">
    <citation type="submission" date="2025-08" db="UniProtKB">
        <authorList>
            <consortium name="RefSeq"/>
        </authorList>
    </citation>
    <scope>IDENTIFICATION</scope>
    <source>
        <strain evidence="5">MV-25-SWS-2005</strain>
        <tissue evidence="5">Whole body</tissue>
    </source>
</reference>
<dbReference type="GO" id="GO:0035099">
    <property type="term" value="P:hemocyte migration"/>
    <property type="evidence" value="ECO:0007669"/>
    <property type="project" value="UniProtKB-ARBA"/>
</dbReference>
<dbReference type="InterPro" id="IPR005225">
    <property type="entry name" value="Small_GTP-bd"/>
</dbReference>
<dbReference type="Proteomes" id="UP000001819">
    <property type="component" value="Chromosome X"/>
</dbReference>
<dbReference type="SMART" id="SM00174">
    <property type="entry name" value="RHO"/>
    <property type="match status" value="1"/>
</dbReference>
<keyword evidence="1" id="KW-0547">Nucleotide-binding</keyword>
<sequence>MTVKLAKLFGGVGVGVGVGAVGVGMGVGVGVGVGAGSGSSVHGESNMDASHQPLAHVQTPAAQNQHQHQQAQQPPPLPPPNTNMKNLKYYEHLQASYDCHDLMLDEEDDQENYEDSMSLSSVCMQRNQPFNNSQRPLLGERRPQLTLTAVGQKTVAKSFQQHALPGPALSLAPQRGHATAAYISPYVHQQKRDSAKGLHGFNDFDALSQQYNQHLQSPHIGYPYGSPPSPTAHSRDFCFDRQSGQATSSSSSNCSSSVTTSTASPTRYYQDAATAPVYPSRFEDDFCVRRPADSPLSLSVSEAPPLPPAAAAASTTGPFIFGISHEQQPAHYGCTPVTPTASRNALQPLKIPFRRDHKPLHSCAASSSKGSKFLLRKRKSKKTAAPASPNDGSRTAANGGTNAGTATQPSIKCVLVGDGAVGKTNLILSYLENSFNPEHIPTASDIYKADVNVNESPVHLTLCDTAGQDTLDPLRELCYPDSDVFLLCFSVVKPETFRAIKSKWAPKFAKAKAALILVGTQADLRGNQSVLNKLQTNGEKAISYADAWDLATTIGAKYIETSSATQEKVKDVFDTAIWEGLVPTTLPPTPSFWRKLLCLA</sequence>
<dbReference type="Gene3D" id="3.40.50.300">
    <property type="entry name" value="P-loop containing nucleotide triphosphate hydrolases"/>
    <property type="match status" value="1"/>
</dbReference>
<dbReference type="PROSITE" id="PS51421">
    <property type="entry name" value="RAS"/>
    <property type="match status" value="1"/>
</dbReference>
<dbReference type="KEGG" id="dpo:6901086"/>
<dbReference type="AlphaFoldDB" id="A0A6I8VJF1"/>
<feature type="compositionally biased region" description="Low complexity" evidence="3">
    <location>
        <begin position="247"/>
        <end position="265"/>
    </location>
</feature>
<dbReference type="SMART" id="SM00175">
    <property type="entry name" value="RAB"/>
    <property type="match status" value="1"/>
</dbReference>
<dbReference type="InterPro" id="IPR003578">
    <property type="entry name" value="Small_GTPase_Rho"/>
</dbReference>
<evidence type="ECO:0000313" key="4">
    <source>
        <dbReference type="Proteomes" id="UP000001819"/>
    </source>
</evidence>
<dbReference type="ExpressionAtlas" id="A0A6I8VJF1">
    <property type="expression patterns" value="baseline"/>
</dbReference>
<keyword evidence="2" id="KW-0342">GTP-binding</keyword>
<dbReference type="NCBIfam" id="TIGR00231">
    <property type="entry name" value="small_GTP"/>
    <property type="match status" value="1"/>
</dbReference>
<dbReference type="GO" id="GO:0003006">
    <property type="term" value="P:developmental process involved in reproduction"/>
    <property type="evidence" value="ECO:0007669"/>
    <property type="project" value="UniProtKB-ARBA"/>
</dbReference>
<evidence type="ECO:0000256" key="1">
    <source>
        <dbReference type="ARBA" id="ARBA00022741"/>
    </source>
</evidence>
<dbReference type="Pfam" id="PF00071">
    <property type="entry name" value="Ras"/>
    <property type="match status" value="1"/>
</dbReference>
<dbReference type="SMART" id="SM00173">
    <property type="entry name" value="RAS"/>
    <property type="match status" value="1"/>
</dbReference>
<evidence type="ECO:0000256" key="3">
    <source>
        <dbReference type="SAM" id="MobiDB-lite"/>
    </source>
</evidence>
<protein>
    <submittedName>
        <fullName evidence="5">Uncharacterized protein RhoU isoform X1</fullName>
    </submittedName>
</protein>
<dbReference type="PROSITE" id="PS51419">
    <property type="entry name" value="RAB"/>
    <property type="match status" value="1"/>
</dbReference>
<dbReference type="PROSITE" id="PS51420">
    <property type="entry name" value="RHO"/>
    <property type="match status" value="1"/>
</dbReference>
<dbReference type="SUPFAM" id="SSF52540">
    <property type="entry name" value="P-loop containing nucleoside triphosphate hydrolases"/>
    <property type="match status" value="1"/>
</dbReference>
<name>A0A6I8VJF1_DROPS</name>
<dbReference type="GO" id="GO:0001667">
    <property type="term" value="P:ameboidal-type cell migration"/>
    <property type="evidence" value="ECO:0007669"/>
    <property type="project" value="UniProtKB-ARBA"/>
</dbReference>
<dbReference type="GO" id="GO:0005525">
    <property type="term" value="F:GTP binding"/>
    <property type="evidence" value="ECO:0007669"/>
    <property type="project" value="UniProtKB-KW"/>
</dbReference>
<feature type="compositionally biased region" description="Low complexity" evidence="3">
    <location>
        <begin position="395"/>
        <end position="404"/>
    </location>
</feature>
<dbReference type="PRINTS" id="PR00449">
    <property type="entry name" value="RASTRNSFRMNG"/>
</dbReference>
<dbReference type="GO" id="GO:0007264">
    <property type="term" value="P:small GTPase-mediated signal transduction"/>
    <property type="evidence" value="ECO:0007669"/>
    <property type="project" value="InterPro"/>
</dbReference>
<evidence type="ECO:0000256" key="2">
    <source>
        <dbReference type="ARBA" id="ARBA00023134"/>
    </source>
</evidence>
<dbReference type="GO" id="GO:0060429">
    <property type="term" value="P:epithelium development"/>
    <property type="evidence" value="ECO:0007669"/>
    <property type="project" value="UniProtKB-ARBA"/>
</dbReference>
<accession>A0A6I8VJF1</accession>
<gene>
    <name evidence="5" type="primary">RhoU</name>
</gene>
<dbReference type="GO" id="GO:0035006">
    <property type="term" value="P:melanization defense response"/>
    <property type="evidence" value="ECO:0007669"/>
    <property type="project" value="UniProtKB-ARBA"/>
</dbReference>
<dbReference type="RefSeq" id="XP_015042276.2">
    <property type="nucleotide sequence ID" value="XM_015186790.2"/>
</dbReference>
<evidence type="ECO:0000313" key="5">
    <source>
        <dbReference type="RefSeq" id="XP_015042276.2"/>
    </source>
</evidence>
<feature type="compositionally biased region" description="Low complexity" evidence="3">
    <location>
        <begin position="58"/>
        <end position="72"/>
    </location>
</feature>
<feature type="region of interest" description="Disordered" evidence="3">
    <location>
        <begin position="58"/>
        <end position="85"/>
    </location>
</feature>
<dbReference type="InParanoid" id="A0A6I8VJF1"/>
<dbReference type="PANTHER" id="PTHR24072">
    <property type="entry name" value="RHO FAMILY GTPASE"/>
    <property type="match status" value="1"/>
</dbReference>
<dbReference type="InterPro" id="IPR001806">
    <property type="entry name" value="Small_GTPase"/>
</dbReference>
<feature type="region of interest" description="Disordered" evidence="3">
    <location>
        <begin position="375"/>
        <end position="404"/>
    </location>
</feature>